<dbReference type="SUPFAM" id="SSF89392">
    <property type="entry name" value="Prokaryotic lipoproteins and lipoprotein localization factors"/>
    <property type="match status" value="1"/>
</dbReference>
<name>F0Q234_PARA1</name>
<dbReference type="Proteomes" id="UP000002482">
    <property type="component" value="Chromosome"/>
</dbReference>
<protein>
    <submittedName>
        <fullName evidence="3">Outer membrane lipoprotein carrier protein LolA</fullName>
    </submittedName>
</protein>
<feature type="signal peptide" evidence="2">
    <location>
        <begin position="1"/>
        <end position="23"/>
    </location>
</feature>
<accession>F0Q234</accession>
<dbReference type="InterPro" id="IPR029046">
    <property type="entry name" value="LolA/LolB/LppX"/>
</dbReference>
<dbReference type="KEGG" id="aaa:Acav_1384"/>
<dbReference type="CDD" id="cd16325">
    <property type="entry name" value="LolA"/>
    <property type="match status" value="1"/>
</dbReference>
<keyword evidence="1 2" id="KW-0732">Signal</keyword>
<dbReference type="Gene3D" id="2.50.20.10">
    <property type="entry name" value="Lipoprotein localisation LolA/LolB/LppX"/>
    <property type="match status" value="1"/>
</dbReference>
<dbReference type="AlphaFoldDB" id="F0Q234"/>
<dbReference type="InterPro" id="IPR004564">
    <property type="entry name" value="OM_lipoprot_carrier_LolA-like"/>
</dbReference>
<organism evidence="3 4">
    <name type="scientific">Paracidovorax avenae (strain ATCC 19860 / DSM 7227 / CCUG 15838 / JCM 20985 / LMG 2117 / NCPPB 1011)</name>
    <name type="common">Acidovorax avenae</name>
    <dbReference type="NCBI Taxonomy" id="643561"/>
    <lineage>
        <taxon>Bacteria</taxon>
        <taxon>Pseudomonadati</taxon>
        <taxon>Pseudomonadota</taxon>
        <taxon>Betaproteobacteria</taxon>
        <taxon>Burkholderiales</taxon>
        <taxon>Comamonadaceae</taxon>
        <taxon>Paracidovorax</taxon>
    </lineage>
</organism>
<evidence type="ECO:0000256" key="2">
    <source>
        <dbReference type="SAM" id="SignalP"/>
    </source>
</evidence>
<feature type="chain" id="PRO_5003254867" evidence="2">
    <location>
        <begin position="24"/>
        <end position="211"/>
    </location>
</feature>
<evidence type="ECO:0000313" key="4">
    <source>
        <dbReference type="Proteomes" id="UP000002482"/>
    </source>
</evidence>
<evidence type="ECO:0000313" key="3">
    <source>
        <dbReference type="EMBL" id="ADX45306.1"/>
    </source>
</evidence>
<evidence type="ECO:0000256" key="1">
    <source>
        <dbReference type="ARBA" id="ARBA00022729"/>
    </source>
</evidence>
<keyword evidence="4" id="KW-1185">Reference proteome</keyword>
<dbReference type="Pfam" id="PF19574">
    <property type="entry name" value="LolA_3"/>
    <property type="match status" value="1"/>
</dbReference>
<keyword evidence="3" id="KW-0449">Lipoprotein</keyword>
<proteinExistence type="predicted"/>
<gene>
    <name evidence="3" type="ordered locus">Acav_1384</name>
</gene>
<dbReference type="EMBL" id="CP002521">
    <property type="protein sequence ID" value="ADX45306.1"/>
    <property type="molecule type" value="Genomic_DNA"/>
</dbReference>
<dbReference type="GeneID" id="34238337"/>
<dbReference type="RefSeq" id="WP_013593833.1">
    <property type="nucleotide sequence ID" value="NC_015138.1"/>
</dbReference>
<sequence length="211" mass="23274">MRTLTAALRLAALALWLALPLHAASAGTATLSSLAQHVAQHPVVRAEFTQTRQMAALKRPVVTTGRIVYSRERGVLWQIEKPYAMTYVLQDDKVVEIGADGQRRERQVQGLAEIGRVFRAVLSADTQALAGYFDIAVQGTTAQWTLELKPRQPQMAQVMERIQITGDQFVQTLRMDEAGGDSTSLRFRGTQGADTLSDAELQRFNGVPRTP</sequence>
<reference evidence="3" key="1">
    <citation type="submission" date="2011-02" db="EMBL/GenBank/DDBJ databases">
        <title>Complete sequence of Acidovorax avenae subsp. avenae ATCC 19860.</title>
        <authorList>
            <consortium name="US DOE Joint Genome Institute"/>
            <person name="Lucas S."/>
            <person name="Copeland A."/>
            <person name="Lapidus A."/>
            <person name="Cheng J.-F."/>
            <person name="Goodwin L."/>
            <person name="Pitluck S."/>
            <person name="Chertkov O."/>
            <person name="Held B."/>
            <person name="Detter J.C."/>
            <person name="Han C."/>
            <person name="Tapia R."/>
            <person name="Land M."/>
            <person name="Hauser L."/>
            <person name="Kyrpides N."/>
            <person name="Ivanova N."/>
            <person name="Ovchinnikova G."/>
            <person name="Pagani I."/>
            <person name="Gordon S."/>
            <person name="Woyke T."/>
        </authorList>
    </citation>
    <scope>NUCLEOTIDE SEQUENCE</scope>
    <source>
        <strain evidence="3">ATCC 19860</strain>
    </source>
</reference>
<dbReference type="OrthoDB" id="7025041at2"/>
<dbReference type="HOGENOM" id="CLU_091014_3_2_4"/>